<dbReference type="Proteomes" id="UP000055048">
    <property type="component" value="Unassembled WGS sequence"/>
</dbReference>
<dbReference type="AlphaFoldDB" id="A0A0V0T9D2"/>
<evidence type="ECO:0000313" key="2">
    <source>
        <dbReference type="Proteomes" id="UP000055048"/>
    </source>
</evidence>
<dbReference type="EMBL" id="JYDJ01000421">
    <property type="protein sequence ID" value="KRX35641.1"/>
    <property type="molecule type" value="Genomic_DNA"/>
</dbReference>
<protein>
    <submittedName>
        <fullName evidence="1">Uncharacterized protein</fullName>
    </submittedName>
</protein>
<comment type="caution">
    <text evidence="1">The sequence shown here is derived from an EMBL/GenBank/DDBJ whole genome shotgun (WGS) entry which is preliminary data.</text>
</comment>
<reference evidence="1 2" key="1">
    <citation type="submission" date="2015-01" db="EMBL/GenBank/DDBJ databases">
        <title>Evolution of Trichinella species and genotypes.</title>
        <authorList>
            <person name="Korhonen P.K."/>
            <person name="Edoardo P."/>
            <person name="Giuseppe L.R."/>
            <person name="Gasser R.B."/>
        </authorList>
    </citation>
    <scope>NUCLEOTIDE SEQUENCE [LARGE SCALE GENOMIC DNA]</scope>
    <source>
        <strain evidence="1">ISS417</strain>
    </source>
</reference>
<gene>
    <name evidence="1" type="ORF">T05_15423</name>
</gene>
<sequence length="107" mass="11037">MSPDEPIFIHRAAPLHACACRGYTPGDIPPASSRQPTIAAVAGSLGLPAGRPTTALRHVFSSELGSLDGTCAAFYQPSTLSIAGTGQRVSVAVQAPCSVFHFEVKMG</sequence>
<evidence type="ECO:0000313" key="1">
    <source>
        <dbReference type="EMBL" id="KRX35641.1"/>
    </source>
</evidence>
<organism evidence="1 2">
    <name type="scientific">Trichinella murrelli</name>
    <dbReference type="NCBI Taxonomy" id="144512"/>
    <lineage>
        <taxon>Eukaryota</taxon>
        <taxon>Metazoa</taxon>
        <taxon>Ecdysozoa</taxon>
        <taxon>Nematoda</taxon>
        <taxon>Enoplea</taxon>
        <taxon>Dorylaimia</taxon>
        <taxon>Trichinellida</taxon>
        <taxon>Trichinellidae</taxon>
        <taxon>Trichinella</taxon>
    </lineage>
</organism>
<name>A0A0V0T9D2_9BILA</name>
<keyword evidence="2" id="KW-1185">Reference proteome</keyword>
<proteinExistence type="predicted"/>
<accession>A0A0V0T9D2</accession>